<protein>
    <submittedName>
        <fullName evidence="2">ARAT1-like protein</fullName>
    </submittedName>
</protein>
<dbReference type="SUPFAM" id="SSF53383">
    <property type="entry name" value="PLP-dependent transferases"/>
    <property type="match status" value="1"/>
</dbReference>
<feature type="domain" description="Aminotransferase class I/classII large" evidence="1">
    <location>
        <begin position="70"/>
        <end position="242"/>
    </location>
</feature>
<dbReference type="InterPro" id="IPR004839">
    <property type="entry name" value="Aminotransferase_I/II_large"/>
</dbReference>
<dbReference type="Gene3D" id="3.40.640.10">
    <property type="entry name" value="Type I PLP-dependent aspartate aminotransferase-like (Major domain)"/>
    <property type="match status" value="1"/>
</dbReference>
<dbReference type="PANTHER" id="PTHR42858">
    <property type="entry name" value="AMINOTRANSFERASE"/>
    <property type="match status" value="1"/>
</dbReference>
<keyword evidence="3" id="KW-1185">Reference proteome</keyword>
<name>A0ABY7D8W3_MYAAR</name>
<sequence length="354" mass="39838">MKHVIQGKSLYFSKMAGKKSAKDLFAYLALYDENSEDHANFVPLSMGAPGKATLSGCNKLMTEATNSLLRDSNEERFTFQYGPCKGDPSFCEQVAGFLTEEYGTKVDSSDIMVSAGATQGLHLVATVMFNKDTPIFIEDPTYFIAVKILREDFGMNIIPVPTDMEGIDVAKLESLLEIYKPKTTGKAGSQFWSMVYTIPTYNNPKGYCMSPERCRALVKLARKYGVMLFAEDVYNMLHYDDKPQCPPRLLQYDDSATAWSGGSFNHYTSKLMAVALQEGLLQKHLTWLRKEYRERMDLACNTLEKHLPAGVKVDNPHGGFFIWLQLPPSIDSMELLKLAVQKYKVNFIFGARLI</sequence>
<dbReference type="CDD" id="cd00609">
    <property type="entry name" value="AAT_like"/>
    <property type="match status" value="1"/>
</dbReference>
<dbReference type="PANTHER" id="PTHR42858:SF1">
    <property type="entry name" value="LD15494P"/>
    <property type="match status" value="1"/>
</dbReference>
<dbReference type="InterPro" id="IPR015422">
    <property type="entry name" value="PyrdxlP-dep_Trfase_small"/>
</dbReference>
<dbReference type="InterPro" id="IPR015421">
    <property type="entry name" value="PyrdxlP-dep_Trfase_major"/>
</dbReference>
<evidence type="ECO:0000313" key="3">
    <source>
        <dbReference type="Proteomes" id="UP001164746"/>
    </source>
</evidence>
<dbReference type="EMBL" id="CP111012">
    <property type="protein sequence ID" value="WAQ93536.1"/>
    <property type="molecule type" value="Genomic_DNA"/>
</dbReference>
<gene>
    <name evidence="2" type="ORF">MAR_006007</name>
</gene>
<evidence type="ECO:0000313" key="2">
    <source>
        <dbReference type="EMBL" id="WAQ93536.1"/>
    </source>
</evidence>
<proteinExistence type="predicted"/>
<reference evidence="2" key="1">
    <citation type="submission" date="2022-11" db="EMBL/GenBank/DDBJ databases">
        <title>Centuries of genome instability and evolution in soft-shell clam transmissible cancer (bioRxiv).</title>
        <authorList>
            <person name="Hart S.F.M."/>
            <person name="Yonemitsu M.A."/>
            <person name="Giersch R.M."/>
            <person name="Beal B.F."/>
            <person name="Arriagada G."/>
            <person name="Davis B.W."/>
            <person name="Ostrander E.A."/>
            <person name="Goff S.P."/>
            <person name="Metzger M.J."/>
        </authorList>
    </citation>
    <scope>NUCLEOTIDE SEQUENCE</scope>
    <source>
        <strain evidence="2">MELC-2E11</strain>
        <tissue evidence="2">Siphon/mantle</tissue>
    </source>
</reference>
<dbReference type="Gene3D" id="3.90.1150.10">
    <property type="entry name" value="Aspartate Aminotransferase, domain 1"/>
    <property type="match status" value="1"/>
</dbReference>
<organism evidence="2 3">
    <name type="scientific">Mya arenaria</name>
    <name type="common">Soft-shell clam</name>
    <dbReference type="NCBI Taxonomy" id="6604"/>
    <lineage>
        <taxon>Eukaryota</taxon>
        <taxon>Metazoa</taxon>
        <taxon>Spiralia</taxon>
        <taxon>Lophotrochozoa</taxon>
        <taxon>Mollusca</taxon>
        <taxon>Bivalvia</taxon>
        <taxon>Autobranchia</taxon>
        <taxon>Heteroconchia</taxon>
        <taxon>Euheterodonta</taxon>
        <taxon>Imparidentia</taxon>
        <taxon>Neoheterodontei</taxon>
        <taxon>Myida</taxon>
        <taxon>Myoidea</taxon>
        <taxon>Myidae</taxon>
        <taxon>Mya</taxon>
    </lineage>
</organism>
<feature type="non-terminal residue" evidence="2">
    <location>
        <position position="354"/>
    </location>
</feature>
<dbReference type="Proteomes" id="UP001164746">
    <property type="component" value="Chromosome 1"/>
</dbReference>
<accession>A0ABY7D8W3</accession>
<evidence type="ECO:0000259" key="1">
    <source>
        <dbReference type="Pfam" id="PF00155"/>
    </source>
</evidence>
<dbReference type="Pfam" id="PF00155">
    <property type="entry name" value="Aminotran_1_2"/>
    <property type="match status" value="1"/>
</dbReference>
<dbReference type="InterPro" id="IPR015424">
    <property type="entry name" value="PyrdxlP-dep_Trfase"/>
</dbReference>